<reference evidence="1 2" key="1">
    <citation type="journal article" date="2019" name="Nat. Ecol. Evol.">
        <title>Megaphylogeny resolves global patterns of mushroom evolution.</title>
        <authorList>
            <person name="Varga T."/>
            <person name="Krizsan K."/>
            <person name="Foldi C."/>
            <person name="Dima B."/>
            <person name="Sanchez-Garcia M."/>
            <person name="Sanchez-Ramirez S."/>
            <person name="Szollosi G.J."/>
            <person name="Szarkandi J.G."/>
            <person name="Papp V."/>
            <person name="Albert L."/>
            <person name="Andreopoulos W."/>
            <person name="Angelini C."/>
            <person name="Antonin V."/>
            <person name="Barry K.W."/>
            <person name="Bougher N.L."/>
            <person name="Buchanan P."/>
            <person name="Buyck B."/>
            <person name="Bense V."/>
            <person name="Catcheside P."/>
            <person name="Chovatia M."/>
            <person name="Cooper J."/>
            <person name="Damon W."/>
            <person name="Desjardin D."/>
            <person name="Finy P."/>
            <person name="Geml J."/>
            <person name="Haridas S."/>
            <person name="Hughes K."/>
            <person name="Justo A."/>
            <person name="Karasinski D."/>
            <person name="Kautmanova I."/>
            <person name="Kiss B."/>
            <person name="Kocsube S."/>
            <person name="Kotiranta H."/>
            <person name="LaButti K.M."/>
            <person name="Lechner B.E."/>
            <person name="Liimatainen K."/>
            <person name="Lipzen A."/>
            <person name="Lukacs Z."/>
            <person name="Mihaltcheva S."/>
            <person name="Morgado L.N."/>
            <person name="Niskanen T."/>
            <person name="Noordeloos M.E."/>
            <person name="Ohm R.A."/>
            <person name="Ortiz-Santana B."/>
            <person name="Ovrebo C."/>
            <person name="Racz N."/>
            <person name="Riley R."/>
            <person name="Savchenko A."/>
            <person name="Shiryaev A."/>
            <person name="Soop K."/>
            <person name="Spirin V."/>
            <person name="Szebenyi C."/>
            <person name="Tomsovsky M."/>
            <person name="Tulloss R.E."/>
            <person name="Uehling J."/>
            <person name="Grigoriev I.V."/>
            <person name="Vagvolgyi C."/>
            <person name="Papp T."/>
            <person name="Martin F.M."/>
            <person name="Miettinen O."/>
            <person name="Hibbett D.S."/>
            <person name="Nagy L.G."/>
        </authorList>
    </citation>
    <scope>NUCLEOTIDE SEQUENCE [LARGE SCALE GENOMIC DNA]</scope>
    <source>
        <strain evidence="1 2">CBS 121175</strain>
    </source>
</reference>
<dbReference type="EMBL" id="ML210155">
    <property type="protein sequence ID" value="TFK28506.1"/>
    <property type="molecule type" value="Genomic_DNA"/>
</dbReference>
<evidence type="ECO:0000313" key="2">
    <source>
        <dbReference type="Proteomes" id="UP000307440"/>
    </source>
</evidence>
<gene>
    <name evidence="1" type="ORF">FA15DRAFT_41503</name>
</gene>
<evidence type="ECO:0000313" key="1">
    <source>
        <dbReference type="EMBL" id="TFK28506.1"/>
    </source>
</evidence>
<protein>
    <submittedName>
        <fullName evidence="1">Uncharacterized protein</fullName>
    </submittedName>
</protein>
<proteinExistence type="predicted"/>
<sequence length="82" mass="9029">MSIVAVSLPASWAVAERTTAGNHGRTPNPVASRSLKLVTPVAEETSETGFFTSEYRVMPNSKLFQCPRFLFTAERVLLLLEC</sequence>
<dbReference type="Proteomes" id="UP000307440">
    <property type="component" value="Unassembled WGS sequence"/>
</dbReference>
<organism evidence="1 2">
    <name type="scientific">Coprinopsis marcescibilis</name>
    <name type="common">Agaric fungus</name>
    <name type="synonym">Psathyrella marcescibilis</name>
    <dbReference type="NCBI Taxonomy" id="230819"/>
    <lineage>
        <taxon>Eukaryota</taxon>
        <taxon>Fungi</taxon>
        <taxon>Dikarya</taxon>
        <taxon>Basidiomycota</taxon>
        <taxon>Agaricomycotina</taxon>
        <taxon>Agaricomycetes</taxon>
        <taxon>Agaricomycetidae</taxon>
        <taxon>Agaricales</taxon>
        <taxon>Agaricineae</taxon>
        <taxon>Psathyrellaceae</taxon>
        <taxon>Coprinopsis</taxon>
    </lineage>
</organism>
<keyword evidence="2" id="KW-1185">Reference proteome</keyword>
<name>A0A5C3L902_COPMA</name>
<dbReference type="AlphaFoldDB" id="A0A5C3L902"/>
<accession>A0A5C3L902</accession>